<gene>
    <name evidence="1" type="ORF">MGR_4007</name>
</gene>
<organism evidence="1">
    <name type="scientific">Magnetospirillum gryphiswaldense</name>
    <dbReference type="NCBI Taxonomy" id="55518"/>
    <lineage>
        <taxon>Bacteria</taxon>
        <taxon>Pseudomonadati</taxon>
        <taxon>Pseudomonadota</taxon>
        <taxon>Alphaproteobacteria</taxon>
        <taxon>Rhodospirillales</taxon>
        <taxon>Rhodospirillaceae</taxon>
        <taxon>Magnetospirillum</taxon>
    </lineage>
</organism>
<proteinExistence type="predicted"/>
<sequence>MWKKPSPSAGAFSWSLAICAEGIMRSQQPAATRMDADVHG</sequence>
<protein>
    <submittedName>
        <fullName evidence="1">Uncharacterized protein</fullName>
    </submittedName>
</protein>
<dbReference type="EMBL" id="CU459003">
    <property type="protein sequence ID" value="CAM77939.1"/>
    <property type="molecule type" value="Genomic_DNA"/>
</dbReference>
<evidence type="ECO:0000313" key="1">
    <source>
        <dbReference type="EMBL" id="CAM77939.1"/>
    </source>
</evidence>
<accession>A4U4Y2</accession>
<reference evidence="1" key="1">
    <citation type="journal article" date="2007" name="J. Bacteriol.">
        <title>Comparative genome analysis of four magnetotactic bacteria reveals a complex set of group-specific genes implicated in magnetosome biomineralization and function.</title>
        <authorList>
            <person name="Richter M."/>
            <person name="Kube M."/>
            <person name="Bazylinski D.A."/>
            <person name="Lombardot T."/>
            <person name="Gloeckner F.O."/>
            <person name="Reinhardt R."/>
            <person name="Schueler D."/>
        </authorList>
    </citation>
    <scope>NUCLEOTIDE SEQUENCE</scope>
    <source>
        <strain evidence="1">MSR-1</strain>
    </source>
</reference>
<name>A4U4Y2_9PROT</name>
<dbReference type="AlphaFoldDB" id="A4U4Y2"/>